<evidence type="ECO:0000313" key="3">
    <source>
        <dbReference type="Proteomes" id="UP000555448"/>
    </source>
</evidence>
<sequence>MRLLAALLAAFAALAAGSAQARVIVSFYSVPGSVLTGRSVHAFVTLKGTLDADGRAVDENYGFSALTWNPAGFFRPVPQTMLIEKPDYIRRAHYHFRVPVTDAAYHRIVQEVQLWWHDPGHLWDIDERNCVTFVGVVAQMSGLQADFPPKIMRKPRAYLDHLATLNPQVDRSAK</sequence>
<evidence type="ECO:0000313" key="2">
    <source>
        <dbReference type="EMBL" id="MBB4856922.1"/>
    </source>
</evidence>
<keyword evidence="3" id="KW-1185">Reference proteome</keyword>
<dbReference type="Proteomes" id="UP000555448">
    <property type="component" value="Unassembled WGS sequence"/>
</dbReference>
<gene>
    <name evidence="2" type="ORF">HNO88_000219</name>
</gene>
<organism evidence="2 3">
    <name type="scientific">Novosphingobium chloroacetimidivorans</name>
    <dbReference type="NCBI Taxonomy" id="1428314"/>
    <lineage>
        <taxon>Bacteria</taxon>
        <taxon>Pseudomonadati</taxon>
        <taxon>Pseudomonadota</taxon>
        <taxon>Alphaproteobacteria</taxon>
        <taxon>Sphingomonadales</taxon>
        <taxon>Sphingomonadaceae</taxon>
        <taxon>Novosphingobium</taxon>
    </lineage>
</organism>
<comment type="caution">
    <text evidence="2">The sequence shown here is derived from an EMBL/GenBank/DDBJ whole genome shotgun (WGS) entry which is preliminary data.</text>
</comment>
<feature type="chain" id="PRO_5031456503" description="DUF4105 domain-containing protein" evidence="1">
    <location>
        <begin position="22"/>
        <end position="174"/>
    </location>
</feature>
<dbReference type="AlphaFoldDB" id="A0A7W7K610"/>
<evidence type="ECO:0000256" key="1">
    <source>
        <dbReference type="SAM" id="SignalP"/>
    </source>
</evidence>
<dbReference type="RefSeq" id="WP_184241900.1">
    <property type="nucleotide sequence ID" value="NZ_JACHLR010000001.1"/>
</dbReference>
<accession>A0A7W7K610</accession>
<reference evidence="2 3" key="1">
    <citation type="submission" date="2020-08" db="EMBL/GenBank/DDBJ databases">
        <title>Functional genomics of gut bacteria from endangered species of beetles.</title>
        <authorList>
            <person name="Carlos-Shanley C."/>
        </authorList>
    </citation>
    <scope>NUCLEOTIDE SEQUENCE [LARGE SCALE GENOMIC DNA]</scope>
    <source>
        <strain evidence="2 3">S00245</strain>
    </source>
</reference>
<proteinExistence type="predicted"/>
<keyword evidence="1" id="KW-0732">Signal</keyword>
<protein>
    <recommendedName>
        <fullName evidence="4">DUF4105 domain-containing protein</fullName>
    </recommendedName>
</protein>
<dbReference type="EMBL" id="JACHLR010000001">
    <property type="protein sequence ID" value="MBB4856922.1"/>
    <property type="molecule type" value="Genomic_DNA"/>
</dbReference>
<name>A0A7W7K610_9SPHN</name>
<feature type="signal peptide" evidence="1">
    <location>
        <begin position="1"/>
        <end position="21"/>
    </location>
</feature>
<evidence type="ECO:0008006" key="4">
    <source>
        <dbReference type="Google" id="ProtNLM"/>
    </source>
</evidence>